<accession>A0AC61L1T7</accession>
<comment type="caution">
    <text evidence="1">The sequence shown here is derived from an EMBL/GenBank/DDBJ whole genome shotgun (WGS) entry which is preliminary data.</text>
</comment>
<gene>
    <name evidence="1" type="ORF">C4B59_09525</name>
</gene>
<dbReference type="Proteomes" id="UP000248329">
    <property type="component" value="Unassembled WGS sequence"/>
</dbReference>
<evidence type="ECO:0000313" key="2">
    <source>
        <dbReference type="Proteomes" id="UP000248329"/>
    </source>
</evidence>
<name>A0AC61L1T7_9EURY</name>
<organism evidence="1 2">
    <name type="scientific">Candidatus Methanogaster sp</name>
    <dbReference type="NCBI Taxonomy" id="3386292"/>
    <lineage>
        <taxon>Archaea</taxon>
        <taxon>Methanobacteriati</taxon>
        <taxon>Methanobacteriota</taxon>
        <taxon>Stenosarchaea group</taxon>
        <taxon>Methanomicrobia</taxon>
        <taxon>Methanosarcinales</taxon>
        <taxon>ANME-2 cluster</taxon>
        <taxon>Candidatus Methanogasteraceae</taxon>
        <taxon>Candidatus Methanogaster</taxon>
    </lineage>
</organism>
<sequence length="1515" mass="169527">MQVKTGNVKSRNMANMKIRTRTVLTVIILALAIVGTASGDGNDTLFILGTGVNEAALKSASVTDAITAELTVTIFTKNDTVPESLNFAKYQAIFIESQNEAMVARWDTDLTAAKENGSAVIGYNLSAANATVPNVDLKSANYTAIERYWIEGGEENMKHFLMTIGKNFCGRWAGVNLPDPVMIHPKMNITYIINSDPNRYYLNKIIDERAVIADRFNVRVMSGSDAVDANFTDLSDQDVIMLYMIGANELPHLKDALIDAKNSGTEIGLIAVTDVYGIATIDMENPPHSAVTDYNYNGGYTNMENWIRYIGATLKGVYIEYAPATPPMVPQHGIYHPDAFPRIFDNSTEYLEWYSDHGYDASAPTIGIVRNKLDDDRIYYKTDDVIIRELESKGCNVIHTTNQVCQGDEDCFTRDGVVLVDAIISLNAFYLNYRDQEKGVSYLKKFNVPVLKGVIDYYSTPDEFNTSTRGLNLMSIPFQVTQPEIDGCIDYIWVAGKVKDPDNPERTYYEPLMPQAEWLCNRTIKWAELGRTENSDKKIAILYYNHEGGKNNIGASYLDISPSFTLLLEAMGAEGYDIGSGEIPNGSEFIDLFIESRNIGSWAPGALEEVVNSGNVTLVPVDAYLSWYDTLPDSVREEVEVRWGEPPGEIMVYDGKFVIPTVRFGDVIFVPQPTRGGLSDESAIYHDKTLPPTHQYLAAYFWINQVFKADAMIHFGTHGTQEWLPGNEVGLWRYDYPAIMVADTPVVYPYIMDNVGEGTQAKRRGNAVIIDHLTPPIVAAGIYDELSELHDKIHDYESADETMKGPYRSTITDLYDSLTLKDDLRVTAEQMNNMTREGFESFMETGVHDYLHELQSTLMPLGLHIFGTAPDDEKLVCMVRSMLRKDFTDHIVNVIPHDTGDLHDWGDAACIYANDLLNETLLNGTDVATAQTRVLNLTAPDPDITSDLNRALNYSALLGETTREIDQTMLALDSEYIEPGPGNDPVRNPETLPTGRNFYSFDQRKFPDVETEAMGVILADQLLKQYKETHNGTYPDKVDFILWSVETMRHRGIMEAQIYSLLGVAPTRSSGRITGFAIIPQENMTHPRIDVLLLPSGLYRDTFPYQLELMDEAIWMVAELDESNETNYARYNSLRMYGDLTAAGYNETTACNLSRARVFGDPPGAYGTGLPGAVTASETWDSESELADLFMARMGNVYGRDVWGENYENVFRQNLVDVDVGVHSDSSNLFGVVDNDDYYQYLGGSALAVRSLTGKTPDLYVADLTSADDPKITTLEGAFRKEFRSRYWNPRWIDGMTKHGYGGAREFAKFTEYTWGWDVMTPEMVTDEDWNRIFEVYVNDTYNLDLDEFLRNEHPYIYQSMTARMLEATRKGYWDAPDDVLKTLVSLYAQSVIENGPACCHHTCGNPILGDEYIPGLISAFGLSSDLNAEYGATMESVTERGKTAAEGGVGKDTGKPVNPSEQLNPSEDYVEGYEMEVETSEFSTGLSFTGAPMIGMVLVIALMLVIYWGYRRRY</sequence>
<evidence type="ECO:0000313" key="1">
    <source>
        <dbReference type="EMBL" id="PXF60432.1"/>
    </source>
</evidence>
<reference evidence="1" key="1">
    <citation type="submission" date="2018-01" db="EMBL/GenBank/DDBJ databases">
        <authorList>
            <person name="Krukenberg V."/>
        </authorList>
    </citation>
    <scope>NUCLEOTIDE SEQUENCE</scope>
    <source>
        <strain evidence="1">E20ANME2</strain>
    </source>
</reference>
<protein>
    <submittedName>
        <fullName evidence="1">Protoporphyrin IX magnesium chelatase</fullName>
    </submittedName>
</protein>
<dbReference type="EMBL" id="PQXF01000017">
    <property type="protein sequence ID" value="PXF60432.1"/>
    <property type="molecule type" value="Genomic_DNA"/>
</dbReference>
<proteinExistence type="predicted"/>